<evidence type="ECO:0000313" key="2">
    <source>
        <dbReference type="EMBL" id="GGF92790.1"/>
    </source>
</evidence>
<evidence type="ECO:0000256" key="1">
    <source>
        <dbReference type="SAM" id="Phobius"/>
    </source>
</evidence>
<protein>
    <recommendedName>
        <fullName evidence="4">DUF3953 domain-containing protein</fullName>
    </recommendedName>
</protein>
<accession>A0ABQ1VT12</accession>
<keyword evidence="1" id="KW-1133">Transmembrane helix</keyword>
<feature type="transmembrane region" description="Helical" evidence="1">
    <location>
        <begin position="31"/>
        <end position="49"/>
    </location>
</feature>
<dbReference type="RefSeq" id="WP_120460573.1">
    <property type="nucleotide sequence ID" value="NZ_BMIW01000006.1"/>
</dbReference>
<comment type="caution">
    <text evidence="2">The sequence shown here is derived from an EMBL/GenBank/DDBJ whole genome shotgun (WGS) entry which is preliminary data.</text>
</comment>
<gene>
    <name evidence="2" type="ORF">GCM10010913_12920</name>
</gene>
<dbReference type="EMBL" id="BMIW01000006">
    <property type="protein sequence ID" value="GGF92790.1"/>
    <property type="molecule type" value="Genomic_DNA"/>
</dbReference>
<keyword evidence="1" id="KW-0812">Transmembrane</keyword>
<dbReference type="Proteomes" id="UP000608420">
    <property type="component" value="Unassembled WGS sequence"/>
</dbReference>
<keyword evidence="3" id="KW-1185">Reference proteome</keyword>
<proteinExistence type="predicted"/>
<feature type="transmembrane region" description="Helical" evidence="1">
    <location>
        <begin position="7"/>
        <end position="25"/>
    </location>
</feature>
<organism evidence="2 3">
    <name type="scientific">Paenibacillus aceti</name>
    <dbReference type="NCBI Taxonomy" id="1820010"/>
    <lineage>
        <taxon>Bacteria</taxon>
        <taxon>Bacillati</taxon>
        <taxon>Bacillota</taxon>
        <taxon>Bacilli</taxon>
        <taxon>Bacillales</taxon>
        <taxon>Paenibacillaceae</taxon>
        <taxon>Paenibacillus</taxon>
    </lineage>
</organism>
<reference evidence="3" key="1">
    <citation type="journal article" date="2019" name="Int. J. Syst. Evol. Microbiol.">
        <title>The Global Catalogue of Microorganisms (GCM) 10K type strain sequencing project: providing services to taxonomists for standard genome sequencing and annotation.</title>
        <authorList>
            <consortium name="The Broad Institute Genomics Platform"/>
            <consortium name="The Broad Institute Genome Sequencing Center for Infectious Disease"/>
            <person name="Wu L."/>
            <person name="Ma J."/>
        </authorList>
    </citation>
    <scope>NUCLEOTIDE SEQUENCE [LARGE SCALE GENOMIC DNA]</scope>
    <source>
        <strain evidence="3">CGMCC 1.15420</strain>
    </source>
</reference>
<keyword evidence="1" id="KW-0472">Membrane</keyword>
<sequence length="69" mass="8065">MSWKAKLIAIMIAFLICFAGYGLIFRFKSDYLIYAILFSIIPILSILAFDSGTKVEEKRYNDKNNYWNT</sequence>
<evidence type="ECO:0000313" key="3">
    <source>
        <dbReference type="Proteomes" id="UP000608420"/>
    </source>
</evidence>
<name>A0ABQ1VT12_9BACL</name>
<evidence type="ECO:0008006" key="4">
    <source>
        <dbReference type="Google" id="ProtNLM"/>
    </source>
</evidence>